<dbReference type="InterPro" id="IPR000073">
    <property type="entry name" value="AB_hydrolase_1"/>
</dbReference>
<dbReference type="SUPFAM" id="SSF53474">
    <property type="entry name" value="alpha/beta-Hydrolases"/>
    <property type="match status" value="1"/>
</dbReference>
<dbReference type="PRINTS" id="PR00111">
    <property type="entry name" value="ABHYDROLASE"/>
</dbReference>
<sequence length="299" mass="33745">MQHASTKLLNISFLEQGRDDSQVVLLLHGWPDNATTWNNVIPPLMAAGYRVIAPWLRGFGSTTFHEKSTPRTGNSGIHAFDMIELMDSLDIKKFSIVGHDWGSNIAEAMAVGWPDRVECIALLSTPPRLGGMPTPPFQHAQLEWYHWFQATKRGADAVRQDPRGFAHIMWENWSPKGWFSEDTFAQVAQSWQNPDFVDITLHSYRSRWDEAEPDPKSEKLEKEVKATKTLSLPALFVQGEVDGVNPPYVSENVHEKFTGPFERVLMPGVGHFPSREAPDLLSQHLLNFLQQSLATSSEE</sequence>
<keyword evidence="4" id="KW-1185">Reference proteome</keyword>
<dbReference type="InterPro" id="IPR029058">
    <property type="entry name" value="AB_hydrolase_fold"/>
</dbReference>
<evidence type="ECO:0000313" key="4">
    <source>
        <dbReference type="Proteomes" id="UP000503278"/>
    </source>
</evidence>
<feature type="domain" description="AB hydrolase-1" evidence="2">
    <location>
        <begin position="23"/>
        <end position="274"/>
    </location>
</feature>
<accession>A0A7L5E8R7</accession>
<gene>
    <name evidence="3" type="ORF">HH214_00340</name>
</gene>
<protein>
    <submittedName>
        <fullName evidence="3">Alpha/beta hydrolase</fullName>
    </submittedName>
</protein>
<evidence type="ECO:0000259" key="2">
    <source>
        <dbReference type="Pfam" id="PF00561"/>
    </source>
</evidence>
<dbReference type="Proteomes" id="UP000503278">
    <property type="component" value="Chromosome"/>
</dbReference>
<evidence type="ECO:0000313" key="3">
    <source>
        <dbReference type="EMBL" id="QJD98254.1"/>
    </source>
</evidence>
<keyword evidence="1 3" id="KW-0378">Hydrolase</keyword>
<dbReference type="Gene3D" id="3.40.50.1820">
    <property type="entry name" value="alpha/beta hydrolase"/>
    <property type="match status" value="1"/>
</dbReference>
<evidence type="ECO:0000256" key="1">
    <source>
        <dbReference type="ARBA" id="ARBA00022801"/>
    </source>
</evidence>
<dbReference type="PANTHER" id="PTHR43329">
    <property type="entry name" value="EPOXIDE HYDROLASE"/>
    <property type="match status" value="1"/>
</dbReference>
<dbReference type="PRINTS" id="PR00412">
    <property type="entry name" value="EPOXHYDRLASE"/>
</dbReference>
<dbReference type="InterPro" id="IPR000639">
    <property type="entry name" value="Epox_hydrolase-like"/>
</dbReference>
<dbReference type="Pfam" id="PF00561">
    <property type="entry name" value="Abhydrolase_1"/>
    <property type="match status" value="1"/>
</dbReference>
<name>A0A7L5E8R7_9SPHI</name>
<dbReference type="GO" id="GO:0016787">
    <property type="term" value="F:hydrolase activity"/>
    <property type="evidence" value="ECO:0007669"/>
    <property type="project" value="UniProtKB-KW"/>
</dbReference>
<dbReference type="AlphaFoldDB" id="A0A7L5E8R7"/>
<reference evidence="3 4" key="1">
    <citation type="submission" date="2020-04" db="EMBL/GenBank/DDBJ databases">
        <title>Genome sequencing of novel species.</title>
        <authorList>
            <person name="Heo J."/>
            <person name="Kim S.-J."/>
            <person name="Kim J.-S."/>
            <person name="Hong S.-B."/>
            <person name="Kwon S.-W."/>
        </authorList>
    </citation>
    <scope>NUCLEOTIDE SEQUENCE [LARGE SCALE GENOMIC DNA]</scope>
    <source>
        <strain evidence="3 4">F39-2</strain>
    </source>
</reference>
<dbReference type="KEGG" id="mrob:HH214_00340"/>
<dbReference type="EMBL" id="CP051682">
    <property type="protein sequence ID" value="QJD98254.1"/>
    <property type="molecule type" value="Genomic_DNA"/>
</dbReference>
<organism evidence="3 4">
    <name type="scientific">Mucilaginibacter robiniae</name>
    <dbReference type="NCBI Taxonomy" id="2728022"/>
    <lineage>
        <taxon>Bacteria</taxon>
        <taxon>Pseudomonadati</taxon>
        <taxon>Bacteroidota</taxon>
        <taxon>Sphingobacteriia</taxon>
        <taxon>Sphingobacteriales</taxon>
        <taxon>Sphingobacteriaceae</taxon>
        <taxon>Mucilaginibacter</taxon>
    </lineage>
</organism>
<proteinExistence type="predicted"/>